<protein>
    <submittedName>
        <fullName evidence="1">Uncharacterized protein</fullName>
    </submittedName>
</protein>
<dbReference type="EMBL" id="CP113865">
    <property type="protein sequence ID" value="WAM34554.1"/>
    <property type="molecule type" value="Genomic_DNA"/>
</dbReference>
<keyword evidence="2" id="KW-1185">Reference proteome</keyword>
<organism evidence="1 2">
    <name type="scientific">Caldicellulosiruptor morganii</name>
    <dbReference type="NCBI Taxonomy" id="1387555"/>
    <lineage>
        <taxon>Bacteria</taxon>
        <taxon>Bacillati</taxon>
        <taxon>Bacillota</taxon>
        <taxon>Bacillota incertae sedis</taxon>
        <taxon>Caldicellulosiruptorales</taxon>
        <taxon>Caldicellulosiruptoraceae</taxon>
        <taxon>Caldicellulosiruptor</taxon>
    </lineage>
</organism>
<gene>
    <name evidence="1" type="ORF">OTK00_000768</name>
</gene>
<evidence type="ECO:0000313" key="1">
    <source>
        <dbReference type="EMBL" id="WAM34554.1"/>
    </source>
</evidence>
<reference evidence="1" key="1">
    <citation type="submission" date="2022-12" db="EMBL/GenBank/DDBJ databases">
        <authorList>
            <person name="Bing R.G."/>
            <person name="Willard D.J."/>
            <person name="Manesh M.J.H."/>
            <person name="Laemthong T."/>
            <person name="Crosby J.R."/>
            <person name="Kelly R.M."/>
        </authorList>
    </citation>
    <scope>NUCLEOTIDE SEQUENCE</scope>
    <source>
        <strain evidence="1">DSM 8990</strain>
    </source>
</reference>
<evidence type="ECO:0000313" key="2">
    <source>
        <dbReference type="Proteomes" id="UP001164909"/>
    </source>
</evidence>
<dbReference type="RefSeq" id="WP_045169126.1">
    <property type="nucleotide sequence ID" value="NZ_CP113865.1"/>
</dbReference>
<name>A0ABY7BSH2_9FIRM</name>
<sequence length="77" mass="8990">MIDKAFLPKGKEIKEISREAIKRIQDWYNRLLKENIQLKEQYGKVFSGDEGNMQNIDNREVFSRGIRSGAYIEGNIV</sequence>
<dbReference type="Proteomes" id="UP001164909">
    <property type="component" value="Chromosome"/>
</dbReference>
<proteinExistence type="predicted"/>
<accession>A0ABY7BSH2</accession>